<dbReference type="InterPro" id="IPR002110">
    <property type="entry name" value="Ankyrin_rpt"/>
</dbReference>
<feature type="region of interest" description="Disordered" evidence="8">
    <location>
        <begin position="269"/>
        <end position="301"/>
    </location>
</feature>
<dbReference type="PANTHER" id="PTHR24186">
    <property type="entry name" value="PROTEIN PHOSPHATASE 1 REGULATORY SUBUNIT"/>
    <property type="match status" value="1"/>
</dbReference>
<gene>
    <name evidence="11" type="ORF">TEA_030124</name>
</gene>
<dbReference type="Pfam" id="PF13857">
    <property type="entry name" value="Ank_5"/>
    <property type="match status" value="1"/>
</dbReference>
<evidence type="ECO:0000259" key="10">
    <source>
        <dbReference type="Pfam" id="PF13962"/>
    </source>
</evidence>
<feature type="domain" description="PGG" evidence="10">
    <location>
        <begin position="328"/>
        <end position="451"/>
    </location>
</feature>
<proteinExistence type="predicted"/>
<dbReference type="Pfam" id="PF13962">
    <property type="entry name" value="PGG"/>
    <property type="match status" value="1"/>
</dbReference>
<keyword evidence="5 7" id="KW-0040">ANK repeat</keyword>
<dbReference type="SUPFAM" id="SSF48403">
    <property type="entry name" value="Ankyrin repeat"/>
    <property type="match status" value="1"/>
</dbReference>
<evidence type="ECO:0000256" key="3">
    <source>
        <dbReference type="ARBA" id="ARBA00022737"/>
    </source>
</evidence>
<dbReference type="AlphaFoldDB" id="A0A4S4EM39"/>
<feature type="compositionally biased region" description="Polar residues" evidence="8">
    <location>
        <begin position="271"/>
        <end position="301"/>
    </location>
</feature>
<evidence type="ECO:0000313" key="12">
    <source>
        <dbReference type="Proteomes" id="UP000306102"/>
    </source>
</evidence>
<keyword evidence="12" id="KW-1185">Reference proteome</keyword>
<evidence type="ECO:0000256" key="8">
    <source>
        <dbReference type="SAM" id="MobiDB-lite"/>
    </source>
</evidence>
<dbReference type="STRING" id="542762.A0A4S4EM39"/>
<dbReference type="SMART" id="SM00248">
    <property type="entry name" value="ANK"/>
    <property type="match status" value="5"/>
</dbReference>
<feature type="transmembrane region" description="Helical" evidence="9">
    <location>
        <begin position="428"/>
        <end position="447"/>
    </location>
</feature>
<evidence type="ECO:0000256" key="7">
    <source>
        <dbReference type="PROSITE-ProRule" id="PRU00023"/>
    </source>
</evidence>
<dbReference type="InterPro" id="IPR026961">
    <property type="entry name" value="PGG_dom"/>
</dbReference>
<keyword evidence="2 9" id="KW-0812">Transmembrane</keyword>
<evidence type="ECO:0000313" key="11">
    <source>
        <dbReference type="EMBL" id="THG17708.1"/>
    </source>
</evidence>
<dbReference type="InterPro" id="IPR036770">
    <property type="entry name" value="Ankyrin_rpt-contain_sf"/>
</dbReference>
<dbReference type="GO" id="GO:0005886">
    <property type="term" value="C:plasma membrane"/>
    <property type="evidence" value="ECO:0007669"/>
    <property type="project" value="TreeGrafter"/>
</dbReference>
<evidence type="ECO:0000256" key="9">
    <source>
        <dbReference type="SAM" id="Phobius"/>
    </source>
</evidence>
<feature type="repeat" description="ANK" evidence="7">
    <location>
        <begin position="73"/>
        <end position="94"/>
    </location>
</feature>
<dbReference type="PANTHER" id="PTHR24186:SF37">
    <property type="entry name" value="PGG DOMAIN-CONTAINING PROTEIN"/>
    <property type="match status" value="1"/>
</dbReference>
<feature type="transmembrane region" description="Helical" evidence="9">
    <location>
        <begin position="467"/>
        <end position="485"/>
    </location>
</feature>
<evidence type="ECO:0000256" key="6">
    <source>
        <dbReference type="ARBA" id="ARBA00023136"/>
    </source>
</evidence>
<evidence type="ECO:0000256" key="4">
    <source>
        <dbReference type="ARBA" id="ARBA00022989"/>
    </source>
</evidence>
<sequence>MEEIQQKLLKAAIEGDTPLLVEIHTQNPLILNRVTVGCFDETPLHVAALRGHVEFARKLVSLDSELAQALDFQGSSPLHLASAKGYIQIVKLLVAAKPEMCKVLDRDGFNPLHLAAIKGKVEVLRELVGKMPQAALPKLNHQQTILHLCVKHFQMDALKLLMEETDDVQILGLVNATDDYGYTILHLAVADKQIQIVKYLASRVDVNAINANGLTALDILSQSRKGVEDWEIGNSLQEAGGLKAADIPLSGNGNRSARPSNMLSIVHDQSRTPLAAQTSNKLRSQTAAATLPSNGSNNAQIPSFLRHDTARSSAQGDQSKHKLNDQGQWLAKKRDALMVVASLLATMAFQVGVNPPGGVWQDDKPVDSQVQGQPVQFQHRAGEAVVAYHYEDSYKYYLRANTIGFVASLSTILFLISGLPFKRKTFMWILMVIMWLSITSMAFSYGYSIVAVTPIKDRDALRRTMLVAIPVWCGVMGLLFLGHTLRLTEKWLKKKGKSMWEPVRNFFRNQSNPKAIEVV</sequence>
<feature type="repeat" description="ANK" evidence="7">
    <location>
        <begin position="107"/>
        <end position="128"/>
    </location>
</feature>
<accession>A0A4S4EM39</accession>
<name>A0A4S4EM39_CAMSN</name>
<protein>
    <recommendedName>
        <fullName evidence="10">PGG domain-containing protein</fullName>
    </recommendedName>
</protein>
<keyword evidence="4 9" id="KW-1133">Transmembrane helix</keyword>
<dbReference type="Proteomes" id="UP000306102">
    <property type="component" value="Unassembled WGS sequence"/>
</dbReference>
<keyword evidence="6 9" id="KW-0472">Membrane</keyword>
<keyword evidence="3" id="KW-0677">Repeat</keyword>
<comment type="caution">
    <text evidence="11">The sequence shown here is derived from an EMBL/GenBank/DDBJ whole genome shotgun (WGS) entry which is preliminary data.</text>
</comment>
<dbReference type="Pfam" id="PF12796">
    <property type="entry name" value="Ank_2"/>
    <property type="match status" value="2"/>
</dbReference>
<feature type="transmembrane region" description="Helical" evidence="9">
    <location>
        <begin position="396"/>
        <end position="416"/>
    </location>
</feature>
<dbReference type="PROSITE" id="PS50297">
    <property type="entry name" value="ANK_REP_REGION"/>
    <property type="match status" value="3"/>
</dbReference>
<dbReference type="Gene3D" id="1.25.40.20">
    <property type="entry name" value="Ankyrin repeat-containing domain"/>
    <property type="match status" value="2"/>
</dbReference>
<feature type="repeat" description="ANK" evidence="7">
    <location>
        <begin position="39"/>
        <end position="71"/>
    </location>
</feature>
<dbReference type="EMBL" id="SDRB02003456">
    <property type="protein sequence ID" value="THG17708.1"/>
    <property type="molecule type" value="Genomic_DNA"/>
</dbReference>
<dbReference type="PROSITE" id="PS50088">
    <property type="entry name" value="ANK_REPEAT"/>
    <property type="match status" value="3"/>
</dbReference>
<evidence type="ECO:0000256" key="2">
    <source>
        <dbReference type="ARBA" id="ARBA00022692"/>
    </source>
</evidence>
<reference evidence="11 12" key="1">
    <citation type="journal article" date="2018" name="Proc. Natl. Acad. Sci. U.S.A.">
        <title>Draft genome sequence of Camellia sinensis var. sinensis provides insights into the evolution of the tea genome and tea quality.</title>
        <authorList>
            <person name="Wei C."/>
            <person name="Yang H."/>
            <person name="Wang S."/>
            <person name="Zhao J."/>
            <person name="Liu C."/>
            <person name="Gao L."/>
            <person name="Xia E."/>
            <person name="Lu Y."/>
            <person name="Tai Y."/>
            <person name="She G."/>
            <person name="Sun J."/>
            <person name="Cao H."/>
            <person name="Tong W."/>
            <person name="Gao Q."/>
            <person name="Li Y."/>
            <person name="Deng W."/>
            <person name="Jiang X."/>
            <person name="Wang W."/>
            <person name="Chen Q."/>
            <person name="Zhang S."/>
            <person name="Li H."/>
            <person name="Wu J."/>
            <person name="Wang P."/>
            <person name="Li P."/>
            <person name="Shi C."/>
            <person name="Zheng F."/>
            <person name="Jian J."/>
            <person name="Huang B."/>
            <person name="Shan D."/>
            <person name="Shi M."/>
            <person name="Fang C."/>
            <person name="Yue Y."/>
            <person name="Li F."/>
            <person name="Li D."/>
            <person name="Wei S."/>
            <person name="Han B."/>
            <person name="Jiang C."/>
            <person name="Yin Y."/>
            <person name="Xia T."/>
            <person name="Zhang Z."/>
            <person name="Bennetzen J.L."/>
            <person name="Zhao S."/>
            <person name="Wan X."/>
        </authorList>
    </citation>
    <scope>NUCLEOTIDE SEQUENCE [LARGE SCALE GENOMIC DNA]</scope>
    <source>
        <strain evidence="12">cv. Shuchazao</strain>
        <tissue evidence="11">Leaf</tissue>
    </source>
</reference>
<evidence type="ECO:0000256" key="5">
    <source>
        <dbReference type="ARBA" id="ARBA00023043"/>
    </source>
</evidence>
<evidence type="ECO:0000256" key="1">
    <source>
        <dbReference type="ARBA" id="ARBA00004141"/>
    </source>
</evidence>
<comment type="subcellular location">
    <subcellularLocation>
        <location evidence="1">Membrane</location>
        <topology evidence="1">Multi-pass membrane protein</topology>
    </subcellularLocation>
</comment>
<organism evidence="11 12">
    <name type="scientific">Camellia sinensis var. sinensis</name>
    <name type="common">China tea</name>
    <dbReference type="NCBI Taxonomy" id="542762"/>
    <lineage>
        <taxon>Eukaryota</taxon>
        <taxon>Viridiplantae</taxon>
        <taxon>Streptophyta</taxon>
        <taxon>Embryophyta</taxon>
        <taxon>Tracheophyta</taxon>
        <taxon>Spermatophyta</taxon>
        <taxon>Magnoliopsida</taxon>
        <taxon>eudicotyledons</taxon>
        <taxon>Gunneridae</taxon>
        <taxon>Pentapetalae</taxon>
        <taxon>asterids</taxon>
        <taxon>Ericales</taxon>
        <taxon>Theaceae</taxon>
        <taxon>Camellia</taxon>
    </lineage>
</organism>